<name>A0ACC0K215_CHOFU</name>
<gene>
    <name evidence="1" type="ORF">MSG28_000692</name>
</gene>
<accession>A0ACC0K215</accession>
<evidence type="ECO:0000313" key="1">
    <source>
        <dbReference type="EMBL" id="KAI8430410.1"/>
    </source>
</evidence>
<keyword evidence="2" id="KW-1185">Reference proteome</keyword>
<dbReference type="EMBL" id="CM046131">
    <property type="protein sequence ID" value="KAI8430410.1"/>
    <property type="molecule type" value="Genomic_DNA"/>
</dbReference>
<evidence type="ECO:0000313" key="2">
    <source>
        <dbReference type="Proteomes" id="UP001064048"/>
    </source>
</evidence>
<comment type="caution">
    <text evidence="1">The sequence shown here is derived from an EMBL/GenBank/DDBJ whole genome shotgun (WGS) entry which is preliminary data.</text>
</comment>
<proteinExistence type="predicted"/>
<protein>
    <submittedName>
        <fullName evidence="1">Uncharacterized protein</fullName>
    </submittedName>
</protein>
<organism evidence="1 2">
    <name type="scientific">Choristoneura fumiferana</name>
    <name type="common">Spruce budworm moth</name>
    <name type="synonym">Archips fumiferana</name>
    <dbReference type="NCBI Taxonomy" id="7141"/>
    <lineage>
        <taxon>Eukaryota</taxon>
        <taxon>Metazoa</taxon>
        <taxon>Ecdysozoa</taxon>
        <taxon>Arthropoda</taxon>
        <taxon>Hexapoda</taxon>
        <taxon>Insecta</taxon>
        <taxon>Pterygota</taxon>
        <taxon>Neoptera</taxon>
        <taxon>Endopterygota</taxon>
        <taxon>Lepidoptera</taxon>
        <taxon>Glossata</taxon>
        <taxon>Ditrysia</taxon>
        <taxon>Tortricoidea</taxon>
        <taxon>Tortricidae</taxon>
        <taxon>Tortricinae</taxon>
        <taxon>Choristoneura</taxon>
    </lineage>
</organism>
<sequence length="107" mass="12020">MAWAEVVGTCGTSLKSVPQHEPARVDGGVVEWSRLPDGLLSFLLPRAEAPTLTCYYVVSQAPRDLSRNLIGKTESSVYRLGLRYSYDPHRRSTQHNFIRTSNVKQND</sequence>
<dbReference type="Proteomes" id="UP001064048">
    <property type="component" value="Chromosome Z"/>
</dbReference>
<reference evidence="1 2" key="1">
    <citation type="journal article" date="2022" name="Genome Biol. Evol.">
        <title>The Spruce Budworm Genome: Reconstructing the Evolutionary History of Antifreeze Proteins.</title>
        <authorList>
            <person name="Beliveau C."/>
            <person name="Gagne P."/>
            <person name="Picq S."/>
            <person name="Vernygora O."/>
            <person name="Keeling C.I."/>
            <person name="Pinkney K."/>
            <person name="Doucet D."/>
            <person name="Wen F."/>
            <person name="Johnston J.S."/>
            <person name="Maaroufi H."/>
            <person name="Boyle B."/>
            <person name="Laroche J."/>
            <person name="Dewar K."/>
            <person name="Juretic N."/>
            <person name="Blackburn G."/>
            <person name="Nisole A."/>
            <person name="Brunet B."/>
            <person name="Brandao M."/>
            <person name="Lumley L."/>
            <person name="Duan J."/>
            <person name="Quan G."/>
            <person name="Lucarotti C.J."/>
            <person name="Roe A.D."/>
            <person name="Sperling F.A.H."/>
            <person name="Levesque R.C."/>
            <person name="Cusson M."/>
        </authorList>
    </citation>
    <scope>NUCLEOTIDE SEQUENCE [LARGE SCALE GENOMIC DNA]</scope>
    <source>
        <strain evidence="1">Glfc:IPQL:Cfum</strain>
    </source>
</reference>